<dbReference type="Pfam" id="PF02620">
    <property type="entry name" value="YceD"/>
    <property type="match status" value="1"/>
</dbReference>
<gene>
    <name evidence="1" type="ORF">WPS_19340</name>
</gene>
<keyword evidence="2" id="KW-1185">Reference proteome</keyword>
<dbReference type="EMBL" id="AP025523">
    <property type="protein sequence ID" value="BDE06658.1"/>
    <property type="molecule type" value="Genomic_DNA"/>
</dbReference>
<dbReference type="KEGG" id="vab:WPS_19340"/>
<dbReference type="Proteomes" id="UP001317532">
    <property type="component" value="Chromosome"/>
</dbReference>
<reference evidence="1 2" key="1">
    <citation type="journal article" date="2022" name="ISME Commun">
        <title>Vulcanimicrobium alpinus gen. nov. sp. nov., the first cultivated representative of the candidate phylum 'Eremiobacterota', is a metabolically versatile aerobic anoxygenic phototroph.</title>
        <authorList>
            <person name="Yabe S."/>
            <person name="Muto K."/>
            <person name="Abe K."/>
            <person name="Yokota A."/>
            <person name="Staudigel H."/>
            <person name="Tebo B.M."/>
        </authorList>
    </citation>
    <scope>NUCLEOTIDE SEQUENCE [LARGE SCALE GENOMIC DNA]</scope>
    <source>
        <strain evidence="1 2">WC8-2</strain>
    </source>
</reference>
<proteinExistence type="predicted"/>
<evidence type="ECO:0008006" key="3">
    <source>
        <dbReference type="Google" id="ProtNLM"/>
    </source>
</evidence>
<evidence type="ECO:0000313" key="2">
    <source>
        <dbReference type="Proteomes" id="UP001317532"/>
    </source>
</evidence>
<dbReference type="AlphaFoldDB" id="A0AAN2CA71"/>
<evidence type="ECO:0000313" key="1">
    <source>
        <dbReference type="EMBL" id="BDE06658.1"/>
    </source>
</evidence>
<accession>A0AAN2CA71</accession>
<dbReference type="InterPro" id="IPR003772">
    <property type="entry name" value="YceD"/>
</dbReference>
<sequence length="224" mass="23516">MAGGRSRDLGPVGHAKVGRHAPLVHAPSRVDKGAGSVYHGTVAWGLLAGASFYGMGSPLVIDVGSLLFAGRPMSLDERVEVPPFSTFTFPQPAHVRLDLRRVDRGIQIDGTLEVDVAGTCDRCLEDVTVPMTVEVEERFDPPSGTSDPFGENNVLNGTSLDVSDLVRQLAASALPRMLCSGDCRGLCDICGLSKNAGGGCTCPPVHTEGDHGESQVENPPVEDA</sequence>
<organism evidence="1 2">
    <name type="scientific">Vulcanimicrobium alpinum</name>
    <dbReference type="NCBI Taxonomy" id="3016050"/>
    <lineage>
        <taxon>Bacteria</taxon>
        <taxon>Bacillati</taxon>
        <taxon>Vulcanimicrobiota</taxon>
        <taxon>Vulcanimicrobiia</taxon>
        <taxon>Vulcanimicrobiales</taxon>
        <taxon>Vulcanimicrobiaceae</taxon>
        <taxon>Vulcanimicrobium</taxon>
    </lineage>
</organism>
<protein>
    <recommendedName>
        <fullName evidence="3">DUF177 domain-containing protein</fullName>
    </recommendedName>
</protein>
<name>A0AAN2CA71_UNVUL</name>